<evidence type="ECO:0000259" key="6">
    <source>
        <dbReference type="Pfam" id="PF06925"/>
    </source>
</evidence>
<evidence type="ECO:0000256" key="4">
    <source>
        <dbReference type="ARBA" id="ARBA00022679"/>
    </source>
</evidence>
<dbReference type="GO" id="GO:0009247">
    <property type="term" value="P:glycolipid biosynthetic process"/>
    <property type="evidence" value="ECO:0007669"/>
    <property type="project" value="InterPro"/>
</dbReference>
<evidence type="ECO:0008006" key="9">
    <source>
        <dbReference type="Google" id="ProtNLM"/>
    </source>
</evidence>
<dbReference type="PANTHER" id="PTHR43025:SF3">
    <property type="entry name" value="MONOGALACTOSYLDIACYLGLYCEROL SYNTHASE 1, CHLOROPLASTIC"/>
    <property type="match status" value="1"/>
</dbReference>
<dbReference type="Pfam" id="PF04101">
    <property type="entry name" value="Glyco_tran_28_C"/>
    <property type="match status" value="1"/>
</dbReference>
<evidence type="ECO:0000256" key="1">
    <source>
        <dbReference type="ARBA" id="ARBA00004370"/>
    </source>
</evidence>
<dbReference type="Pfam" id="PF06925">
    <property type="entry name" value="MGDG_synth"/>
    <property type="match status" value="1"/>
</dbReference>
<evidence type="ECO:0000313" key="7">
    <source>
        <dbReference type="EMBL" id="AJY77925.1"/>
    </source>
</evidence>
<dbReference type="PATRIC" id="fig|1126833.4.peg.4783"/>
<reference evidence="8" key="2">
    <citation type="submission" date="2015-03" db="EMBL/GenBank/DDBJ databases">
        <title>Genome sequence of Paenibacillus beijingensis strain DSM 24997T.</title>
        <authorList>
            <person name="Kwak Y."/>
            <person name="Shin J.-H."/>
        </authorList>
    </citation>
    <scope>NUCLEOTIDE SEQUENCE [LARGE SCALE GENOMIC DNA]</scope>
    <source>
        <strain evidence="8">DSM 24997</strain>
    </source>
</reference>
<dbReference type="GO" id="GO:0016758">
    <property type="term" value="F:hexosyltransferase activity"/>
    <property type="evidence" value="ECO:0007669"/>
    <property type="project" value="InterPro"/>
</dbReference>
<name>A0A0D5NRZ4_9BACL</name>
<dbReference type="HOGENOM" id="CLU_028367_0_1_9"/>
<evidence type="ECO:0000256" key="3">
    <source>
        <dbReference type="ARBA" id="ARBA00022676"/>
    </source>
</evidence>
<feature type="domain" description="Glycosyl transferase family 28 C-terminal" evidence="5">
    <location>
        <begin position="224"/>
        <end position="353"/>
    </location>
</feature>
<keyword evidence="4" id="KW-0808">Transferase</keyword>
<dbReference type="InterPro" id="IPR007235">
    <property type="entry name" value="Glyco_trans_28_C"/>
</dbReference>
<dbReference type="InterPro" id="IPR050519">
    <property type="entry name" value="Glycosyltransf_28_UgtP"/>
</dbReference>
<proteinExistence type="inferred from homology"/>
<comment type="similarity">
    <text evidence="2">Belongs to the glycosyltransferase 28 family.</text>
</comment>
<keyword evidence="8" id="KW-1185">Reference proteome</keyword>
<dbReference type="Proteomes" id="UP000032633">
    <property type="component" value="Chromosome"/>
</dbReference>
<dbReference type="KEGG" id="pbj:VN24_21780"/>
<organism evidence="7 8">
    <name type="scientific">Paenibacillus beijingensis</name>
    <dbReference type="NCBI Taxonomy" id="1126833"/>
    <lineage>
        <taxon>Bacteria</taxon>
        <taxon>Bacillati</taxon>
        <taxon>Bacillota</taxon>
        <taxon>Bacilli</taxon>
        <taxon>Bacillales</taxon>
        <taxon>Paenibacillaceae</taxon>
        <taxon>Paenibacillus</taxon>
    </lineage>
</organism>
<reference evidence="7 8" key="1">
    <citation type="journal article" date="2015" name="J. Biotechnol.">
        <title>Complete genome sequence of Paenibacillus beijingensis 7188(T) (=DSM 24997(T)), a novel rhizobacterium from jujube garden soil.</title>
        <authorList>
            <person name="Kwak Y."/>
            <person name="Shin J.H."/>
        </authorList>
    </citation>
    <scope>NUCLEOTIDE SEQUENCE [LARGE SCALE GENOMIC DNA]</scope>
    <source>
        <strain evidence="7 8">DSM 24997</strain>
    </source>
</reference>
<dbReference type="EMBL" id="CP011058">
    <property type="protein sequence ID" value="AJY77925.1"/>
    <property type="molecule type" value="Genomic_DNA"/>
</dbReference>
<evidence type="ECO:0000313" key="8">
    <source>
        <dbReference type="Proteomes" id="UP000032633"/>
    </source>
</evidence>
<dbReference type="GO" id="GO:0016020">
    <property type="term" value="C:membrane"/>
    <property type="evidence" value="ECO:0007669"/>
    <property type="project" value="UniProtKB-SubCell"/>
</dbReference>
<dbReference type="PANTHER" id="PTHR43025">
    <property type="entry name" value="MONOGALACTOSYLDIACYLGLYCEROL SYNTHASE"/>
    <property type="match status" value="1"/>
</dbReference>
<protein>
    <recommendedName>
        <fullName evidence="9">Diacylglycerol glucosyltransferase</fullName>
    </recommendedName>
</protein>
<comment type="subcellular location">
    <subcellularLocation>
        <location evidence="1">Membrane</location>
    </subcellularLocation>
</comment>
<accession>A0A0D5NRZ4</accession>
<feature type="domain" description="Diacylglycerol glucosyltransferase N-terminal" evidence="6">
    <location>
        <begin position="18"/>
        <end position="180"/>
    </location>
</feature>
<dbReference type="STRING" id="1126833.VN24_21780"/>
<dbReference type="AlphaFoldDB" id="A0A0D5NRZ4"/>
<gene>
    <name evidence="7" type="ORF">VN24_21780</name>
</gene>
<dbReference type="Gene3D" id="3.40.50.2000">
    <property type="entry name" value="Glycogen Phosphorylase B"/>
    <property type="match status" value="1"/>
</dbReference>
<evidence type="ECO:0000256" key="2">
    <source>
        <dbReference type="ARBA" id="ARBA00006962"/>
    </source>
</evidence>
<evidence type="ECO:0000259" key="5">
    <source>
        <dbReference type="Pfam" id="PF04101"/>
    </source>
</evidence>
<sequence>MYRDPKIIILYASYGDGHLQVAKALKRRLELTGCRQVQMIDLMAAAHPVLDALTKFTYLKCSVFFPSLYGWSYQLSNKPGMAGWLTSRLHSLCIRAMRQIVKREMPDAVIQTYPMLAMSELRGRSGAAVPTFTVVTDFVYHGNWIHPETDRYFVATSDLKAAMVQGGVRSERIEVTGIPIRDSFKYRVPNESIYARYNLQPSRSYVLIMAGAYGVFTNIKKMVHQLSAIEGTELLLVCGRNETLLRRMQTDCAPLPNVRVFGYVEQIQELMSVASCIVTKAGGVTLSESLAMLLPVIIYRPVPGQEKGNADYLRQEGSALIVNDLPALKESVATIVSQRSRNKQDPFAESAPATRAAERVVSEVLRFVRNRVSQQSDMTSFHRKERHTWHETYE</sequence>
<dbReference type="InterPro" id="IPR009695">
    <property type="entry name" value="Diacylglyc_glucosyltr_N"/>
</dbReference>
<keyword evidence="3" id="KW-0328">Glycosyltransferase</keyword>
<dbReference type="SUPFAM" id="SSF53756">
    <property type="entry name" value="UDP-Glycosyltransferase/glycogen phosphorylase"/>
    <property type="match status" value="1"/>
</dbReference>